<keyword evidence="1" id="KW-1133">Transmembrane helix</keyword>
<sequence length="138" mass="15541">MVIKSEVLYDFPGFFDVLIAKLTANGVVNFIFKMKRDMIVENLVLEPKINAMMMEFLDSFSISYAPRCSRFFWISWSMVISIRPAISFEALTQAEWVLRTSGGSTCPLAGTGKQVLVAPGMVTCLQQRVQSKEFDTIP</sequence>
<feature type="transmembrane region" description="Helical" evidence="1">
    <location>
        <begin position="12"/>
        <end position="32"/>
    </location>
</feature>
<name>A0A699IVT4_TANCI</name>
<dbReference type="AlphaFoldDB" id="A0A699IVT4"/>
<proteinExistence type="predicted"/>
<keyword evidence="1" id="KW-0472">Membrane</keyword>
<evidence type="ECO:0000313" key="2">
    <source>
        <dbReference type="EMBL" id="GEZ90301.1"/>
    </source>
</evidence>
<dbReference type="EMBL" id="BKCJ010339704">
    <property type="protein sequence ID" value="GEZ90301.1"/>
    <property type="molecule type" value="Genomic_DNA"/>
</dbReference>
<evidence type="ECO:0000256" key="1">
    <source>
        <dbReference type="SAM" id="Phobius"/>
    </source>
</evidence>
<organism evidence="2">
    <name type="scientific">Tanacetum cinerariifolium</name>
    <name type="common">Dalmatian daisy</name>
    <name type="synonym">Chrysanthemum cinerariifolium</name>
    <dbReference type="NCBI Taxonomy" id="118510"/>
    <lineage>
        <taxon>Eukaryota</taxon>
        <taxon>Viridiplantae</taxon>
        <taxon>Streptophyta</taxon>
        <taxon>Embryophyta</taxon>
        <taxon>Tracheophyta</taxon>
        <taxon>Spermatophyta</taxon>
        <taxon>Magnoliopsida</taxon>
        <taxon>eudicotyledons</taxon>
        <taxon>Gunneridae</taxon>
        <taxon>Pentapetalae</taxon>
        <taxon>asterids</taxon>
        <taxon>campanulids</taxon>
        <taxon>Asterales</taxon>
        <taxon>Asteraceae</taxon>
        <taxon>Asteroideae</taxon>
        <taxon>Anthemideae</taxon>
        <taxon>Anthemidinae</taxon>
        <taxon>Tanacetum</taxon>
    </lineage>
</organism>
<keyword evidence="1" id="KW-0812">Transmembrane</keyword>
<accession>A0A699IVT4</accession>
<reference evidence="2" key="1">
    <citation type="journal article" date="2019" name="Sci. Rep.">
        <title>Draft genome of Tanacetum cinerariifolium, the natural source of mosquito coil.</title>
        <authorList>
            <person name="Yamashiro T."/>
            <person name="Shiraishi A."/>
            <person name="Satake H."/>
            <person name="Nakayama K."/>
        </authorList>
    </citation>
    <scope>NUCLEOTIDE SEQUENCE</scope>
</reference>
<comment type="caution">
    <text evidence="2">The sequence shown here is derived from an EMBL/GenBank/DDBJ whole genome shotgun (WGS) entry which is preliminary data.</text>
</comment>
<gene>
    <name evidence="2" type="ORF">Tci_562274</name>
</gene>
<protein>
    <submittedName>
        <fullName evidence="2">Uncharacterized protein</fullName>
    </submittedName>
</protein>